<keyword evidence="14 19" id="KW-0496">Mitochondrion</keyword>
<evidence type="ECO:0000256" key="6">
    <source>
        <dbReference type="ARBA" id="ARBA00022660"/>
    </source>
</evidence>
<feature type="transmembrane region" description="Helical" evidence="18">
    <location>
        <begin position="228"/>
        <end position="248"/>
    </location>
</feature>
<keyword evidence="13" id="KW-0830">Ubiquinone</keyword>
<sequence length="316" mass="37513">MLGLYLWGLFLYGFQMFVFIGMISWYFYWVMIELNLILFLVLVSSITINSFYYLGEVSFSYFMVQVLGSLIFVSSYLLSVGVGDSFSFDDSLFMNLVIFSLFLKMGLFPSHSWNYFFSSKISFNVLLIFITFQKIPIFLLINWVNGLMVFFLFLLSLFFGSFFIVFSFDLIYMLVSSSLMASFYFYFASIMMFNVFLFLNLFYFFTMVVVFSLFYSYYSSFYHKHGSYMMLMVFMIFSGLPPFYMFFLKFGLFHFMSLDMPLMVVFVFSFSSLVSLMGYLSFFYCSFFVPSNYNKNLYFNKFFGLLYFMVPSLVCV</sequence>
<keyword evidence="12" id="KW-0520">NAD</keyword>
<keyword evidence="9" id="KW-1278">Translocase</keyword>
<keyword evidence="10" id="KW-0249">Electron transport</keyword>
<dbReference type="PANTHER" id="PTHR46552">
    <property type="entry name" value="NADH-UBIQUINONE OXIDOREDUCTASE CHAIN 2"/>
    <property type="match status" value="1"/>
</dbReference>
<dbReference type="PANTHER" id="PTHR46552:SF1">
    <property type="entry name" value="NADH-UBIQUINONE OXIDOREDUCTASE CHAIN 2"/>
    <property type="match status" value="1"/>
</dbReference>
<feature type="transmembrane region" description="Helical" evidence="18">
    <location>
        <begin position="61"/>
        <end position="80"/>
    </location>
</feature>
<evidence type="ECO:0000256" key="17">
    <source>
        <dbReference type="ARBA" id="ARBA00049551"/>
    </source>
</evidence>
<evidence type="ECO:0000256" key="2">
    <source>
        <dbReference type="ARBA" id="ARBA00007012"/>
    </source>
</evidence>
<dbReference type="EMBL" id="JAIFTH010000002">
    <property type="protein sequence ID" value="KAG9511432.1"/>
    <property type="molecule type" value="Genomic_DNA"/>
</dbReference>
<feature type="transmembrane region" description="Helical" evidence="18">
    <location>
        <begin position="121"/>
        <end position="141"/>
    </location>
</feature>
<evidence type="ECO:0000256" key="18">
    <source>
        <dbReference type="SAM" id="Phobius"/>
    </source>
</evidence>
<keyword evidence="15 18" id="KW-0472">Membrane</keyword>
<keyword evidence="5" id="KW-0813">Transport</keyword>
<evidence type="ECO:0000256" key="16">
    <source>
        <dbReference type="ARBA" id="ARBA00031028"/>
    </source>
</evidence>
<keyword evidence="8" id="KW-0999">Mitochondrion inner membrane</keyword>
<evidence type="ECO:0000256" key="1">
    <source>
        <dbReference type="ARBA" id="ARBA00004448"/>
    </source>
</evidence>
<organism evidence="19 20">
    <name type="scientific">Fragariocoptes setiger</name>
    <dbReference type="NCBI Taxonomy" id="1670756"/>
    <lineage>
        <taxon>Eukaryota</taxon>
        <taxon>Metazoa</taxon>
        <taxon>Ecdysozoa</taxon>
        <taxon>Arthropoda</taxon>
        <taxon>Chelicerata</taxon>
        <taxon>Arachnida</taxon>
        <taxon>Acari</taxon>
        <taxon>Acariformes</taxon>
        <taxon>Trombidiformes</taxon>
        <taxon>Prostigmata</taxon>
        <taxon>Eupodina</taxon>
        <taxon>Eriophyoidea</taxon>
        <taxon>Phytoptidae</taxon>
        <taxon>Fragariocoptes</taxon>
    </lineage>
</organism>
<feature type="transmembrane region" description="Helical" evidence="18">
    <location>
        <begin position="297"/>
        <end position="314"/>
    </location>
</feature>
<dbReference type="EC" id="7.1.1.2" evidence="3"/>
<keyword evidence="6" id="KW-0679">Respiratory chain</keyword>
<feature type="transmembrane region" description="Helical" evidence="18">
    <location>
        <begin position="148"/>
        <end position="171"/>
    </location>
</feature>
<gene>
    <name evidence="19" type="primary">ND2</name>
    <name evidence="19" type="ORF">GZH46_03172</name>
</gene>
<proteinExistence type="inferred from homology"/>
<evidence type="ECO:0000256" key="11">
    <source>
        <dbReference type="ARBA" id="ARBA00022989"/>
    </source>
</evidence>
<evidence type="ECO:0000256" key="14">
    <source>
        <dbReference type="ARBA" id="ARBA00023128"/>
    </source>
</evidence>
<evidence type="ECO:0000256" key="7">
    <source>
        <dbReference type="ARBA" id="ARBA00022692"/>
    </source>
</evidence>
<comment type="caution">
    <text evidence="19">The sequence shown here is derived from an EMBL/GenBank/DDBJ whole genome shotgun (WGS) entry which is preliminary data.</text>
</comment>
<dbReference type="Proteomes" id="UP000825002">
    <property type="component" value="Unassembled WGS sequence"/>
</dbReference>
<feature type="transmembrane region" description="Helical" evidence="18">
    <location>
        <begin position="260"/>
        <end position="285"/>
    </location>
</feature>
<evidence type="ECO:0000256" key="13">
    <source>
        <dbReference type="ARBA" id="ARBA00023075"/>
    </source>
</evidence>
<evidence type="ECO:0000256" key="3">
    <source>
        <dbReference type="ARBA" id="ARBA00012944"/>
    </source>
</evidence>
<feature type="transmembrane region" description="Helical" evidence="18">
    <location>
        <begin position="6"/>
        <end position="29"/>
    </location>
</feature>
<feature type="transmembrane region" description="Helical" evidence="18">
    <location>
        <begin position="183"/>
        <end position="216"/>
    </location>
</feature>
<keyword evidence="20" id="KW-1185">Reference proteome</keyword>
<evidence type="ECO:0000256" key="4">
    <source>
        <dbReference type="ARBA" id="ARBA00021008"/>
    </source>
</evidence>
<evidence type="ECO:0000256" key="5">
    <source>
        <dbReference type="ARBA" id="ARBA00022448"/>
    </source>
</evidence>
<evidence type="ECO:0000256" key="15">
    <source>
        <dbReference type="ARBA" id="ARBA00023136"/>
    </source>
</evidence>
<evidence type="ECO:0000256" key="12">
    <source>
        <dbReference type="ARBA" id="ARBA00023027"/>
    </source>
</evidence>
<geneLocation type="mitochondrion" evidence="19"/>
<dbReference type="InterPro" id="IPR050175">
    <property type="entry name" value="Complex_I_Subunit_2"/>
</dbReference>
<evidence type="ECO:0000313" key="20">
    <source>
        <dbReference type="Proteomes" id="UP000825002"/>
    </source>
</evidence>
<feature type="transmembrane region" description="Helical" evidence="18">
    <location>
        <begin position="92"/>
        <end position="109"/>
    </location>
</feature>
<accession>A0ABQ7SDE2</accession>
<evidence type="ECO:0000313" key="19">
    <source>
        <dbReference type="EMBL" id="KAG9511432.1"/>
    </source>
</evidence>
<evidence type="ECO:0000256" key="8">
    <source>
        <dbReference type="ARBA" id="ARBA00022792"/>
    </source>
</evidence>
<comment type="similarity">
    <text evidence="2">Belongs to the complex I subunit 2 family.</text>
</comment>
<comment type="subcellular location">
    <subcellularLocation>
        <location evidence="1">Mitochondrion inner membrane</location>
        <topology evidence="1">Multi-pass membrane protein</topology>
    </subcellularLocation>
</comment>
<evidence type="ECO:0000256" key="10">
    <source>
        <dbReference type="ARBA" id="ARBA00022982"/>
    </source>
</evidence>
<keyword evidence="11 18" id="KW-1133">Transmembrane helix</keyword>
<keyword evidence="7 18" id="KW-0812">Transmembrane</keyword>
<protein>
    <recommendedName>
        <fullName evidence="4">NADH-ubiquinone oxidoreductase chain 2</fullName>
        <ecNumber evidence="3">7.1.1.2</ecNumber>
    </recommendedName>
    <alternativeName>
        <fullName evidence="16">NADH dehydrogenase subunit 2</fullName>
    </alternativeName>
</protein>
<name>A0ABQ7SDE2_9ACAR</name>
<reference evidence="19 20" key="1">
    <citation type="submission" date="2020-10" db="EMBL/GenBank/DDBJ databases">
        <authorList>
            <person name="Klimov P.B."/>
            <person name="Dyachkov S.M."/>
            <person name="Chetverikov P.E."/>
        </authorList>
    </citation>
    <scope>NUCLEOTIDE SEQUENCE [LARGE SCALE GENOMIC DNA]</scope>
    <source>
        <strain evidence="19">BMOC 18-1129-001#AD2665</strain>
        <tissue evidence="19">Entire mites</tissue>
    </source>
</reference>
<evidence type="ECO:0000256" key="9">
    <source>
        <dbReference type="ARBA" id="ARBA00022967"/>
    </source>
</evidence>
<feature type="transmembrane region" description="Helical" evidence="18">
    <location>
        <begin position="36"/>
        <end position="55"/>
    </location>
</feature>
<comment type="catalytic activity">
    <reaction evidence="17">
        <text>a ubiquinone + NADH + 5 H(+)(in) = a ubiquinol + NAD(+) + 4 H(+)(out)</text>
        <dbReference type="Rhea" id="RHEA:29091"/>
        <dbReference type="Rhea" id="RHEA-COMP:9565"/>
        <dbReference type="Rhea" id="RHEA-COMP:9566"/>
        <dbReference type="ChEBI" id="CHEBI:15378"/>
        <dbReference type="ChEBI" id="CHEBI:16389"/>
        <dbReference type="ChEBI" id="CHEBI:17976"/>
        <dbReference type="ChEBI" id="CHEBI:57540"/>
        <dbReference type="ChEBI" id="CHEBI:57945"/>
        <dbReference type="EC" id="7.1.1.2"/>
    </reaction>
</comment>